<dbReference type="EMBL" id="JARKIF010000006">
    <property type="protein sequence ID" value="KAJ7636722.1"/>
    <property type="molecule type" value="Genomic_DNA"/>
</dbReference>
<gene>
    <name evidence="2" type="ORF">FB45DRAFT_1056022</name>
</gene>
<dbReference type="Proteomes" id="UP001221142">
    <property type="component" value="Unassembled WGS sequence"/>
</dbReference>
<dbReference type="AlphaFoldDB" id="A0AAD7FSH0"/>
<feature type="compositionally biased region" description="Polar residues" evidence="1">
    <location>
        <begin position="1"/>
        <end position="24"/>
    </location>
</feature>
<feature type="region of interest" description="Disordered" evidence="1">
    <location>
        <begin position="1"/>
        <end position="72"/>
    </location>
</feature>
<feature type="compositionally biased region" description="Polar residues" evidence="1">
    <location>
        <begin position="31"/>
        <end position="69"/>
    </location>
</feature>
<evidence type="ECO:0000313" key="2">
    <source>
        <dbReference type="EMBL" id="KAJ7636722.1"/>
    </source>
</evidence>
<feature type="non-terminal residue" evidence="2">
    <location>
        <position position="290"/>
    </location>
</feature>
<protein>
    <submittedName>
        <fullName evidence="2">Uncharacterized protein</fullName>
    </submittedName>
</protein>
<accession>A0AAD7FSH0</accession>
<feature type="compositionally biased region" description="Low complexity" evidence="1">
    <location>
        <begin position="171"/>
        <end position="185"/>
    </location>
</feature>
<organism evidence="2 3">
    <name type="scientific">Roridomyces roridus</name>
    <dbReference type="NCBI Taxonomy" id="1738132"/>
    <lineage>
        <taxon>Eukaryota</taxon>
        <taxon>Fungi</taxon>
        <taxon>Dikarya</taxon>
        <taxon>Basidiomycota</taxon>
        <taxon>Agaricomycotina</taxon>
        <taxon>Agaricomycetes</taxon>
        <taxon>Agaricomycetidae</taxon>
        <taxon>Agaricales</taxon>
        <taxon>Marasmiineae</taxon>
        <taxon>Mycenaceae</taxon>
        <taxon>Roridomyces</taxon>
    </lineage>
</organism>
<evidence type="ECO:0000256" key="1">
    <source>
        <dbReference type="SAM" id="MobiDB-lite"/>
    </source>
</evidence>
<comment type="caution">
    <text evidence="2">The sequence shown here is derived from an EMBL/GenBank/DDBJ whole genome shotgun (WGS) entry which is preliminary data.</text>
</comment>
<evidence type="ECO:0000313" key="3">
    <source>
        <dbReference type="Proteomes" id="UP001221142"/>
    </source>
</evidence>
<feature type="region of interest" description="Disordered" evidence="1">
    <location>
        <begin position="162"/>
        <end position="202"/>
    </location>
</feature>
<feature type="region of interest" description="Disordered" evidence="1">
    <location>
        <begin position="92"/>
        <end position="126"/>
    </location>
</feature>
<feature type="compositionally biased region" description="Polar residues" evidence="1">
    <location>
        <begin position="103"/>
        <end position="113"/>
    </location>
</feature>
<sequence length="290" mass="30968">MSSQFPPTSSHPPFSQTLTHAQSRPSHHAQNRQTTRPSLSASVVVNATRCSQRSPTPPKTSHNPPSSGSVADVTLIPKHPFLSTSFANTRTGACHSRCPASARSPTTNDSPFLSSPPRPAARGPPWISAPCSPPLLGRNLGSYLPSRQPRFSCLHQWQTSPDSARTSNAGSSLPPAAQSSSLSSAFRRNPVPSPSRQVASGSAGFTFRSTPLCVCSSWFWLRFGGALGIVHPCGSEILSVDVDSDGQGSLSFQSPLVSSHNLRPPTVLCIHTKRLFTNPYGLDCNSICFW</sequence>
<reference evidence="2" key="1">
    <citation type="submission" date="2023-03" db="EMBL/GenBank/DDBJ databases">
        <title>Massive genome expansion in bonnet fungi (Mycena s.s.) driven by repeated elements and novel gene families across ecological guilds.</title>
        <authorList>
            <consortium name="Lawrence Berkeley National Laboratory"/>
            <person name="Harder C.B."/>
            <person name="Miyauchi S."/>
            <person name="Viragh M."/>
            <person name="Kuo A."/>
            <person name="Thoen E."/>
            <person name="Andreopoulos B."/>
            <person name="Lu D."/>
            <person name="Skrede I."/>
            <person name="Drula E."/>
            <person name="Henrissat B."/>
            <person name="Morin E."/>
            <person name="Kohler A."/>
            <person name="Barry K."/>
            <person name="LaButti K."/>
            <person name="Morin E."/>
            <person name="Salamov A."/>
            <person name="Lipzen A."/>
            <person name="Mereny Z."/>
            <person name="Hegedus B."/>
            <person name="Baldrian P."/>
            <person name="Stursova M."/>
            <person name="Weitz H."/>
            <person name="Taylor A."/>
            <person name="Grigoriev I.V."/>
            <person name="Nagy L.G."/>
            <person name="Martin F."/>
            <person name="Kauserud H."/>
        </authorList>
    </citation>
    <scope>NUCLEOTIDE SEQUENCE</scope>
    <source>
        <strain evidence="2">9284</strain>
    </source>
</reference>
<keyword evidence="3" id="KW-1185">Reference proteome</keyword>
<name>A0AAD7FSH0_9AGAR</name>
<proteinExistence type="predicted"/>